<keyword evidence="7" id="KW-0175">Coiled coil</keyword>
<dbReference type="AlphaFoldDB" id="A0A445BWJ6"/>
<evidence type="ECO:0000259" key="9">
    <source>
        <dbReference type="SMART" id="SM01372"/>
    </source>
</evidence>
<protein>
    <recommendedName>
        <fullName evidence="9">E2F/DP family winged-helix DNA-binding domain-containing protein</fullName>
    </recommendedName>
</protein>
<dbReference type="Gene3D" id="6.10.250.540">
    <property type="match status" value="1"/>
</dbReference>
<keyword evidence="3 6" id="KW-0238">DNA-binding</keyword>
<evidence type="ECO:0000256" key="2">
    <source>
        <dbReference type="ARBA" id="ARBA00023015"/>
    </source>
</evidence>
<dbReference type="SUPFAM" id="SSF46785">
    <property type="entry name" value="Winged helix' DNA-binding domain"/>
    <property type="match status" value="1"/>
</dbReference>
<feature type="coiled-coil region" evidence="7">
    <location>
        <begin position="210"/>
        <end position="244"/>
    </location>
</feature>
<evidence type="ECO:0000256" key="5">
    <source>
        <dbReference type="ARBA" id="ARBA00023306"/>
    </source>
</evidence>
<dbReference type="PANTHER" id="PTHR12081">
    <property type="entry name" value="TRANSCRIPTION FACTOR E2F"/>
    <property type="match status" value="1"/>
</dbReference>
<accession>A0A445BWJ6</accession>
<dbReference type="InterPro" id="IPR037241">
    <property type="entry name" value="E2F-DP_heterodim"/>
</dbReference>
<keyword evidence="2 6" id="KW-0805">Transcription regulation</keyword>
<keyword evidence="6" id="KW-0539">Nucleus</keyword>
<organism evidence="10 11">
    <name type="scientific">Arachis hypogaea</name>
    <name type="common">Peanut</name>
    <dbReference type="NCBI Taxonomy" id="3818"/>
    <lineage>
        <taxon>Eukaryota</taxon>
        <taxon>Viridiplantae</taxon>
        <taxon>Streptophyta</taxon>
        <taxon>Embryophyta</taxon>
        <taxon>Tracheophyta</taxon>
        <taxon>Spermatophyta</taxon>
        <taxon>Magnoliopsida</taxon>
        <taxon>eudicotyledons</taxon>
        <taxon>Gunneridae</taxon>
        <taxon>Pentapetalae</taxon>
        <taxon>rosids</taxon>
        <taxon>fabids</taxon>
        <taxon>Fabales</taxon>
        <taxon>Fabaceae</taxon>
        <taxon>Papilionoideae</taxon>
        <taxon>50 kb inversion clade</taxon>
        <taxon>dalbergioids sensu lato</taxon>
        <taxon>Dalbergieae</taxon>
        <taxon>Pterocarpus clade</taxon>
        <taxon>Arachis</taxon>
    </lineage>
</organism>
<feature type="region of interest" description="Disordered" evidence="8">
    <location>
        <begin position="61"/>
        <end position="124"/>
    </location>
</feature>
<feature type="region of interest" description="Disordered" evidence="8">
    <location>
        <begin position="463"/>
        <end position="488"/>
    </location>
</feature>
<gene>
    <name evidence="10" type="ORF">Ahy_A08g039538</name>
</gene>
<feature type="compositionally biased region" description="Polar residues" evidence="8">
    <location>
        <begin position="71"/>
        <end position="85"/>
    </location>
</feature>
<evidence type="ECO:0000313" key="10">
    <source>
        <dbReference type="EMBL" id="RYR43109.1"/>
    </source>
</evidence>
<dbReference type="InterPro" id="IPR003316">
    <property type="entry name" value="E2F_WHTH_DNA-bd_dom"/>
</dbReference>
<dbReference type="CDD" id="cd14660">
    <property type="entry name" value="E2F_DD"/>
    <property type="match status" value="1"/>
</dbReference>
<dbReference type="SMART" id="SM01372">
    <property type="entry name" value="E2F_TDP"/>
    <property type="match status" value="1"/>
</dbReference>
<dbReference type="InterPro" id="IPR032198">
    <property type="entry name" value="E2F_CC-MB"/>
</dbReference>
<dbReference type="SUPFAM" id="SSF144074">
    <property type="entry name" value="E2F-DP heterodimerization region"/>
    <property type="match status" value="1"/>
</dbReference>
<keyword evidence="5" id="KW-0131">Cell cycle</keyword>
<comment type="caution">
    <text evidence="10">The sequence shown here is derived from an EMBL/GenBank/DDBJ whole genome shotgun (WGS) entry which is preliminary data.</text>
</comment>
<dbReference type="GO" id="GO:0046983">
    <property type="term" value="F:protein dimerization activity"/>
    <property type="evidence" value="ECO:0007669"/>
    <property type="project" value="InterPro"/>
</dbReference>
<evidence type="ECO:0000256" key="8">
    <source>
        <dbReference type="SAM" id="MobiDB-lite"/>
    </source>
</evidence>
<keyword evidence="11" id="KW-1185">Reference proteome</keyword>
<feature type="region of interest" description="Disordered" evidence="8">
    <location>
        <begin position="1"/>
        <end position="34"/>
    </location>
</feature>
<dbReference type="FunFam" id="1.10.10.10:FF:000008">
    <property type="entry name" value="E2F transcription factor 1"/>
    <property type="match status" value="1"/>
</dbReference>
<feature type="compositionally biased region" description="Polar residues" evidence="8">
    <location>
        <begin position="96"/>
        <end position="124"/>
    </location>
</feature>
<keyword evidence="4 6" id="KW-0804">Transcription</keyword>
<dbReference type="Pfam" id="PF02319">
    <property type="entry name" value="WHD_E2F_TDP"/>
    <property type="match status" value="1"/>
</dbReference>
<dbReference type="GO" id="GO:0000978">
    <property type="term" value="F:RNA polymerase II cis-regulatory region sequence-specific DNA binding"/>
    <property type="evidence" value="ECO:0007669"/>
    <property type="project" value="InterPro"/>
</dbReference>
<comment type="similarity">
    <text evidence="1 6">Belongs to the E2F/DP family.</text>
</comment>
<dbReference type="GO" id="GO:0000981">
    <property type="term" value="F:DNA-binding transcription factor activity, RNA polymerase II-specific"/>
    <property type="evidence" value="ECO:0007669"/>
    <property type="project" value="TreeGrafter"/>
</dbReference>
<feature type="domain" description="E2F/DP family winged-helix DNA-binding" evidence="9">
    <location>
        <begin position="132"/>
        <end position="197"/>
    </location>
</feature>
<dbReference type="InterPro" id="IPR015633">
    <property type="entry name" value="E2F"/>
</dbReference>
<dbReference type="GO" id="GO:0090575">
    <property type="term" value="C:RNA polymerase II transcription regulator complex"/>
    <property type="evidence" value="ECO:0007669"/>
    <property type="project" value="TreeGrafter"/>
</dbReference>
<evidence type="ECO:0000256" key="1">
    <source>
        <dbReference type="ARBA" id="ARBA00010940"/>
    </source>
</evidence>
<dbReference type="InterPro" id="IPR036390">
    <property type="entry name" value="WH_DNA-bd_sf"/>
</dbReference>
<evidence type="ECO:0000313" key="11">
    <source>
        <dbReference type="Proteomes" id="UP000289738"/>
    </source>
</evidence>
<name>A0A445BWJ6_ARAHY</name>
<dbReference type="STRING" id="3818.A0A445BWJ6"/>
<dbReference type="InterPro" id="IPR036388">
    <property type="entry name" value="WH-like_DNA-bd_sf"/>
</dbReference>
<dbReference type="Proteomes" id="UP000289738">
    <property type="component" value="Chromosome A08"/>
</dbReference>
<dbReference type="Pfam" id="PF16421">
    <property type="entry name" value="E2F_CC-MB"/>
    <property type="match status" value="1"/>
</dbReference>
<evidence type="ECO:0000256" key="4">
    <source>
        <dbReference type="ARBA" id="ARBA00023163"/>
    </source>
</evidence>
<feature type="compositionally biased region" description="Basic and acidic residues" evidence="8">
    <location>
        <begin position="19"/>
        <end position="29"/>
    </location>
</feature>
<evidence type="ECO:0000256" key="6">
    <source>
        <dbReference type="RuleBase" id="RU003796"/>
    </source>
</evidence>
<proteinExistence type="inferred from homology"/>
<comment type="subcellular location">
    <subcellularLocation>
        <location evidence="6">Nucleus</location>
    </subcellularLocation>
</comment>
<reference evidence="10 11" key="1">
    <citation type="submission" date="2019-01" db="EMBL/GenBank/DDBJ databases">
        <title>Sequencing of cultivated peanut Arachis hypogaea provides insights into genome evolution and oil improvement.</title>
        <authorList>
            <person name="Chen X."/>
        </authorList>
    </citation>
    <scope>NUCLEOTIDE SEQUENCE [LARGE SCALE GENOMIC DNA]</scope>
    <source>
        <strain evidence="11">cv. Fuhuasheng</strain>
        <tissue evidence="10">Leaves</tissue>
    </source>
</reference>
<dbReference type="Gene3D" id="1.10.10.10">
    <property type="entry name" value="Winged helix-like DNA-binding domain superfamily/Winged helix DNA-binding domain"/>
    <property type="match status" value="1"/>
</dbReference>
<evidence type="ECO:0000256" key="7">
    <source>
        <dbReference type="SAM" id="Coils"/>
    </source>
</evidence>
<dbReference type="EMBL" id="SDMP01000008">
    <property type="protein sequence ID" value="RYR43109.1"/>
    <property type="molecule type" value="Genomic_DNA"/>
</dbReference>
<evidence type="ECO:0000256" key="3">
    <source>
        <dbReference type="ARBA" id="ARBA00023125"/>
    </source>
</evidence>
<feature type="compositionally biased region" description="Polar residues" evidence="8">
    <location>
        <begin position="474"/>
        <end position="488"/>
    </location>
</feature>
<dbReference type="PANTHER" id="PTHR12081:SF18">
    <property type="entry name" value="TRANSCRIPTION FACTOR E2F2-RELATED"/>
    <property type="match status" value="1"/>
</dbReference>
<sequence>MKRQVPLPSTKPPFAPPADYHRFATDHRTTSQNDADAIAVKTPIATEMDFVPQIQQLKRKSVTTDLEGDSGNVTPASTEAVNSPFRTPISRKTGKASKSSRLTKCNRSGSQIPGSNISSPSANNLAPSGPCRYDSSLGLLTKKFINLIKQAEDGILDLNKAAETLEVQKRRIYDITNVLEGIGLIEKKLKNRIQWKGLDVSRPGQAVDSFASLQAEVENLTNEEHRLDEQIREMQERLRGLSEDENTQRYLFVTEEDIKSLPSSQNETLIAIKAPYCTTLEVPDPDEVVDYPQRKYRIILRSTTGPIDVYLLRYASFFFVYAKSFCWGNGNCKMQYDDIPDLFSSNCHASQFEEKFEINGVNVAPNIPSRPDFNKHQSTVVSNDRGKDLEMGIQDVYRPSDLSNSHDFAGGITKIVPSDFESDADYWLLSDADVSITDMWRTEPGEVEWHNLDTPKEDYCMTHVSPPPPQTPPSNISEAPSASNPPVA</sequence>